<proteinExistence type="predicted"/>
<organism evidence="2 3">
    <name type="scientific">Kitasatospora cathayae</name>
    <dbReference type="NCBI Taxonomy" id="3004092"/>
    <lineage>
        <taxon>Bacteria</taxon>
        <taxon>Bacillati</taxon>
        <taxon>Actinomycetota</taxon>
        <taxon>Actinomycetes</taxon>
        <taxon>Kitasatosporales</taxon>
        <taxon>Streptomycetaceae</taxon>
        <taxon>Kitasatospora</taxon>
    </lineage>
</organism>
<name>A0ABY7QC69_9ACTN</name>
<dbReference type="EMBL" id="CP115450">
    <property type="protein sequence ID" value="WBP90290.1"/>
    <property type="molecule type" value="Genomic_DNA"/>
</dbReference>
<sequence>MRMPSYRTRSAALAAALATAVLVLASPAAQADDDDGWQPYHGQDYDAPAGTLCPFHLHITDLLDQEETKTVGRYPDGSPEKVLWRGPLILRYTNVDTGAQVDRDQSGRATEYRLPDGSTLWDVPRSSHISAKVHPGNPYHAVGDYVFSGGAVLLVHPDQQVEVLAQHQVENLCQTLA</sequence>
<reference evidence="3" key="1">
    <citation type="submission" date="2022-12" db="EMBL/GenBank/DDBJ databases">
        <authorList>
            <person name="Mo P."/>
        </authorList>
    </citation>
    <scope>NUCLEOTIDE SEQUENCE [LARGE SCALE GENOMIC DNA]</scope>
    <source>
        <strain evidence="3">HUAS 3-15</strain>
    </source>
</reference>
<feature type="signal peptide" evidence="1">
    <location>
        <begin position="1"/>
        <end position="31"/>
    </location>
</feature>
<protein>
    <submittedName>
        <fullName evidence="2">Uncharacterized protein</fullName>
    </submittedName>
</protein>
<gene>
    <name evidence="2" type="ORF">O1G21_33480</name>
</gene>
<dbReference type="RefSeq" id="WP_270148977.1">
    <property type="nucleotide sequence ID" value="NZ_CP115450.1"/>
</dbReference>
<keyword evidence="1" id="KW-0732">Signal</keyword>
<feature type="chain" id="PRO_5045190119" evidence="1">
    <location>
        <begin position="32"/>
        <end position="177"/>
    </location>
</feature>
<keyword evidence="3" id="KW-1185">Reference proteome</keyword>
<evidence type="ECO:0000256" key="1">
    <source>
        <dbReference type="SAM" id="SignalP"/>
    </source>
</evidence>
<accession>A0ABY7QC69</accession>
<evidence type="ECO:0000313" key="3">
    <source>
        <dbReference type="Proteomes" id="UP001212821"/>
    </source>
</evidence>
<evidence type="ECO:0000313" key="2">
    <source>
        <dbReference type="EMBL" id="WBP90290.1"/>
    </source>
</evidence>
<dbReference type="Proteomes" id="UP001212821">
    <property type="component" value="Chromosome"/>
</dbReference>